<evidence type="ECO:0000256" key="7">
    <source>
        <dbReference type="PIRNR" id="PIRNR000124"/>
    </source>
</evidence>
<evidence type="ECO:0000256" key="3">
    <source>
        <dbReference type="ARBA" id="ARBA00012954"/>
    </source>
</evidence>
<feature type="binding site" evidence="10">
    <location>
        <position position="156"/>
    </location>
    <ligand>
        <name>NAD(+)</name>
        <dbReference type="ChEBI" id="CHEBI:57540"/>
    </ligand>
</feature>
<dbReference type="InterPro" id="IPR028357">
    <property type="entry name" value="UDPglc_DH_bac"/>
</dbReference>
<dbReference type="PIRSF" id="PIRSF500134">
    <property type="entry name" value="UDPglc_DH_bac"/>
    <property type="match status" value="1"/>
</dbReference>
<name>A0A6I5A6Y6_9BACI</name>
<keyword evidence="5 7" id="KW-0520">NAD</keyword>
<feature type="binding site" evidence="10">
    <location>
        <position position="122"/>
    </location>
    <ligand>
        <name>NAD(+)</name>
        <dbReference type="ChEBI" id="CHEBI:57540"/>
    </ligand>
</feature>
<dbReference type="Pfam" id="PF00984">
    <property type="entry name" value="UDPG_MGDP_dh"/>
    <property type="match status" value="1"/>
</dbReference>
<feature type="active site" description="Nucleophile" evidence="8">
    <location>
        <position position="261"/>
    </location>
</feature>
<dbReference type="PANTHER" id="PTHR43750:SF4">
    <property type="entry name" value="UDP-GLUCOSE 6-DEHYDROGENASE YWQF"/>
    <property type="match status" value="1"/>
</dbReference>
<comment type="catalytic activity">
    <reaction evidence="6 7">
        <text>UDP-alpha-D-glucose + 2 NAD(+) + H2O = UDP-alpha-D-glucuronate + 2 NADH + 3 H(+)</text>
        <dbReference type="Rhea" id="RHEA:23596"/>
        <dbReference type="ChEBI" id="CHEBI:15377"/>
        <dbReference type="ChEBI" id="CHEBI:15378"/>
        <dbReference type="ChEBI" id="CHEBI:57540"/>
        <dbReference type="ChEBI" id="CHEBI:57945"/>
        <dbReference type="ChEBI" id="CHEBI:58052"/>
        <dbReference type="ChEBI" id="CHEBI:58885"/>
        <dbReference type="EC" id="1.1.1.22"/>
    </reaction>
</comment>
<gene>
    <name evidence="12" type="ORF">GLW05_20675</name>
</gene>
<evidence type="ECO:0000256" key="6">
    <source>
        <dbReference type="ARBA" id="ARBA00047473"/>
    </source>
</evidence>
<dbReference type="GO" id="GO:0000271">
    <property type="term" value="P:polysaccharide biosynthetic process"/>
    <property type="evidence" value="ECO:0007669"/>
    <property type="project" value="InterPro"/>
</dbReference>
<feature type="binding site" evidence="9">
    <location>
        <position position="205"/>
    </location>
    <ligand>
        <name>substrate</name>
    </ligand>
</feature>
<dbReference type="Proteomes" id="UP000468638">
    <property type="component" value="Unassembled WGS sequence"/>
</dbReference>
<dbReference type="InterPro" id="IPR008927">
    <property type="entry name" value="6-PGluconate_DH-like_C_sf"/>
</dbReference>
<feature type="binding site" evidence="9">
    <location>
        <position position="321"/>
    </location>
    <ligand>
        <name>substrate</name>
    </ligand>
</feature>
<comment type="caution">
    <text evidence="12">The sequence shown here is derived from an EMBL/GenBank/DDBJ whole genome shotgun (WGS) entry which is preliminary data.</text>
</comment>
<dbReference type="InterPro" id="IPR014026">
    <property type="entry name" value="UDP-Glc/GDP-Man_DH_dimer"/>
</dbReference>
<comment type="pathway">
    <text evidence="1">Nucleotide-sugar biosynthesis; UDP-alpha-D-glucuronate biosynthesis; UDP-alpha-D-glucuronate from UDP-alpha-D-glucose: step 1/1.</text>
</comment>
<feature type="binding site" evidence="10">
    <location>
        <position position="31"/>
    </location>
    <ligand>
        <name>NAD(+)</name>
        <dbReference type="ChEBI" id="CHEBI:57540"/>
    </ligand>
</feature>
<feature type="binding site" evidence="9">
    <location>
        <begin position="153"/>
        <end position="156"/>
    </location>
    <ligand>
        <name>substrate</name>
    </ligand>
</feature>
<sequence>MKNIAVVGTGYVGLVTGVCLADLGHHVICIDVDEEKVSHMGKGYSPIYEPQLEGLMKKNIEEGRLTFTTNHAWGIPNMDVIFLAVGTPQQQDGSADLTYVQRAVNDIAQHINRDVIVVNKSTVPVGTNESIQQYFNQHVGELGRVDVVSNPEFLREGSAVYDMFHGDRIIIGAENEGAALLVEELYRRLKLPVVKTDIRSAEMIKYASNAFLATKISFINEISSICEKVGANIEDVAYGMGKDRRIGTQFLQAGIGYGGSCFPKDTNALVQIAGNVEHKFDLLESVIHVNNRQQVLLVKKAKERFGSLHGKRVAMLGLAFKPKTDDIREAASIVVANELIQEGAYVTAYDPIAMPNASKVLNVEFANSTAEALQDADAALIITEWDEFKQLPLSTFSEQMRVPMVFDGRNCYTLEAIQESYLEYHSIGRPVIGEVDLHKFEYTQNYLSEHG</sequence>
<feature type="domain" description="UDP-glucose/GDP-mannose dehydrogenase C-terminal" evidence="11">
    <location>
        <begin position="314"/>
        <end position="414"/>
    </location>
</feature>
<dbReference type="SUPFAM" id="SSF51735">
    <property type="entry name" value="NAD(P)-binding Rossmann-fold domains"/>
    <property type="match status" value="1"/>
</dbReference>
<dbReference type="SMART" id="SM00984">
    <property type="entry name" value="UDPG_MGDP_dh_C"/>
    <property type="match status" value="1"/>
</dbReference>
<evidence type="ECO:0000256" key="4">
    <source>
        <dbReference type="ARBA" id="ARBA00023002"/>
    </source>
</evidence>
<evidence type="ECO:0000256" key="10">
    <source>
        <dbReference type="PIRSR" id="PIRSR500134-3"/>
    </source>
</evidence>
<evidence type="ECO:0000256" key="1">
    <source>
        <dbReference type="ARBA" id="ARBA00004701"/>
    </source>
</evidence>
<feature type="binding site" evidence="9">
    <location>
        <position position="258"/>
    </location>
    <ligand>
        <name>substrate</name>
    </ligand>
</feature>
<dbReference type="PANTHER" id="PTHR43750">
    <property type="entry name" value="UDP-GLUCOSE 6-DEHYDROGENASE TUAD"/>
    <property type="match status" value="1"/>
</dbReference>
<dbReference type="InterPro" id="IPR036291">
    <property type="entry name" value="NAD(P)-bd_dom_sf"/>
</dbReference>
<dbReference type="UniPathway" id="UPA00038">
    <property type="reaction ID" value="UER00491"/>
</dbReference>
<feature type="binding site" evidence="10">
    <location>
        <position position="87"/>
    </location>
    <ligand>
        <name>NAD(+)</name>
        <dbReference type="ChEBI" id="CHEBI:57540"/>
    </ligand>
</feature>
<dbReference type="SUPFAM" id="SSF52413">
    <property type="entry name" value="UDP-glucose/GDP-mannose dehydrogenase C-terminal domain"/>
    <property type="match status" value="1"/>
</dbReference>
<feature type="binding site" evidence="10">
    <location>
        <position position="264"/>
    </location>
    <ligand>
        <name>NAD(+)</name>
        <dbReference type="ChEBI" id="CHEBI:57540"/>
    </ligand>
</feature>
<feature type="binding site" evidence="10">
    <location>
        <position position="328"/>
    </location>
    <ligand>
        <name>NAD(+)</name>
        <dbReference type="ChEBI" id="CHEBI:57540"/>
    </ligand>
</feature>
<dbReference type="GO" id="GO:0051287">
    <property type="term" value="F:NAD binding"/>
    <property type="evidence" value="ECO:0007669"/>
    <property type="project" value="InterPro"/>
</dbReference>
<dbReference type="Gene3D" id="3.40.50.720">
    <property type="entry name" value="NAD(P)-binding Rossmann-like Domain"/>
    <property type="match status" value="2"/>
</dbReference>
<evidence type="ECO:0000256" key="2">
    <source>
        <dbReference type="ARBA" id="ARBA00006601"/>
    </source>
</evidence>
<dbReference type="EC" id="1.1.1.22" evidence="3 7"/>
<dbReference type="InterPro" id="IPR017476">
    <property type="entry name" value="UDP-Glc/GDP-Man"/>
</dbReference>
<evidence type="ECO:0000256" key="5">
    <source>
        <dbReference type="ARBA" id="ARBA00023027"/>
    </source>
</evidence>
<evidence type="ECO:0000259" key="11">
    <source>
        <dbReference type="SMART" id="SM00984"/>
    </source>
</evidence>
<dbReference type="InterPro" id="IPR014027">
    <property type="entry name" value="UDP-Glc/GDP-Man_DH_C"/>
</dbReference>
<dbReference type="Pfam" id="PF03720">
    <property type="entry name" value="UDPG_MGDP_dh_C"/>
    <property type="match status" value="1"/>
</dbReference>
<dbReference type="PIRSF" id="PIRSF000124">
    <property type="entry name" value="UDPglc_GDPman_dh"/>
    <property type="match status" value="1"/>
</dbReference>
<dbReference type="EMBL" id="WMEQ01000025">
    <property type="protein sequence ID" value="MYL35988.1"/>
    <property type="molecule type" value="Genomic_DNA"/>
</dbReference>
<feature type="binding site" evidence="9">
    <location>
        <begin position="250"/>
        <end position="254"/>
    </location>
    <ligand>
        <name>substrate</name>
    </ligand>
</feature>
<evidence type="ECO:0000313" key="13">
    <source>
        <dbReference type="Proteomes" id="UP000468638"/>
    </source>
</evidence>
<protein>
    <recommendedName>
        <fullName evidence="3 7">UDP-glucose 6-dehydrogenase</fullName>
        <ecNumber evidence="3 7">1.1.1.22</ecNumber>
    </recommendedName>
</protein>
<organism evidence="12 13">
    <name type="scientific">Pontibacillus yanchengensis</name>
    <dbReference type="NCBI Taxonomy" id="462910"/>
    <lineage>
        <taxon>Bacteria</taxon>
        <taxon>Bacillati</taxon>
        <taxon>Bacillota</taxon>
        <taxon>Bacilli</taxon>
        <taxon>Bacillales</taxon>
        <taxon>Bacillaceae</taxon>
        <taxon>Pontibacillus</taxon>
    </lineage>
</organism>
<accession>A0A6I5A6Y6</accession>
<dbReference type="GO" id="GO:0006065">
    <property type="term" value="P:UDP-glucuronate biosynthetic process"/>
    <property type="evidence" value="ECO:0007669"/>
    <property type="project" value="UniProtKB-UniPathway"/>
</dbReference>
<dbReference type="RefSeq" id="WP_160910302.1">
    <property type="nucleotide sequence ID" value="NZ_WMEQ01000025.1"/>
</dbReference>
<dbReference type="GO" id="GO:0003979">
    <property type="term" value="F:UDP-glucose 6-dehydrogenase activity"/>
    <property type="evidence" value="ECO:0007669"/>
    <property type="project" value="UniProtKB-EC"/>
</dbReference>
<dbReference type="InterPro" id="IPR001732">
    <property type="entry name" value="UDP-Glc/GDP-Man_DH_N"/>
</dbReference>
<dbReference type="SUPFAM" id="SSF48179">
    <property type="entry name" value="6-phosphogluconate dehydrogenase C-terminal domain-like"/>
    <property type="match status" value="1"/>
</dbReference>
<dbReference type="InterPro" id="IPR036220">
    <property type="entry name" value="UDP-Glc/GDP-Man_DH_C_sf"/>
</dbReference>
<evidence type="ECO:0000313" key="12">
    <source>
        <dbReference type="EMBL" id="MYL35988.1"/>
    </source>
</evidence>
<dbReference type="Gene3D" id="1.20.5.100">
    <property type="entry name" value="Cytochrome c1, transmembrane anchor, C-terminal"/>
    <property type="match status" value="1"/>
</dbReference>
<proteinExistence type="inferred from homology"/>
<dbReference type="AlphaFoldDB" id="A0A6I5A6Y6"/>
<evidence type="ECO:0000256" key="8">
    <source>
        <dbReference type="PIRSR" id="PIRSR500134-1"/>
    </source>
</evidence>
<evidence type="ECO:0000256" key="9">
    <source>
        <dbReference type="PIRSR" id="PIRSR500134-2"/>
    </source>
</evidence>
<reference evidence="12 13" key="1">
    <citation type="submission" date="2019-11" db="EMBL/GenBank/DDBJ databases">
        <title>Genome sequences of 17 halophilic strains isolated from different environments.</title>
        <authorList>
            <person name="Furrow R.E."/>
        </authorList>
    </citation>
    <scope>NUCLEOTIDE SEQUENCE [LARGE SCALE GENOMIC DNA]</scope>
    <source>
        <strain evidence="12 13">22514_16_FS</strain>
    </source>
</reference>
<feature type="binding site" evidence="10">
    <location>
        <position position="36"/>
    </location>
    <ligand>
        <name>NAD(+)</name>
        <dbReference type="ChEBI" id="CHEBI:57540"/>
    </ligand>
</feature>
<dbReference type="Pfam" id="PF03721">
    <property type="entry name" value="UDPG_MGDP_dh_N"/>
    <property type="match status" value="1"/>
</dbReference>
<dbReference type="NCBIfam" id="TIGR03026">
    <property type="entry name" value="NDP-sugDHase"/>
    <property type="match status" value="1"/>
</dbReference>
<comment type="similarity">
    <text evidence="2 7">Belongs to the UDP-glucose/GDP-mannose dehydrogenase family.</text>
</comment>
<keyword evidence="4 7" id="KW-0560">Oxidoreductase</keyword>
<dbReference type="OrthoDB" id="9803238at2"/>